<evidence type="ECO:0000256" key="1">
    <source>
        <dbReference type="SAM" id="SignalP"/>
    </source>
</evidence>
<proteinExistence type="predicted"/>
<accession>A0A9P9DMT6</accession>
<reference evidence="2" key="1">
    <citation type="journal article" date="2021" name="Nat. Commun.">
        <title>Genetic determinants of endophytism in the Arabidopsis root mycobiome.</title>
        <authorList>
            <person name="Mesny F."/>
            <person name="Miyauchi S."/>
            <person name="Thiergart T."/>
            <person name="Pickel B."/>
            <person name="Atanasova L."/>
            <person name="Karlsson M."/>
            <person name="Huettel B."/>
            <person name="Barry K.W."/>
            <person name="Haridas S."/>
            <person name="Chen C."/>
            <person name="Bauer D."/>
            <person name="Andreopoulos W."/>
            <person name="Pangilinan J."/>
            <person name="LaButti K."/>
            <person name="Riley R."/>
            <person name="Lipzen A."/>
            <person name="Clum A."/>
            <person name="Drula E."/>
            <person name="Henrissat B."/>
            <person name="Kohler A."/>
            <person name="Grigoriev I.V."/>
            <person name="Martin F.M."/>
            <person name="Hacquard S."/>
        </authorList>
    </citation>
    <scope>NUCLEOTIDE SEQUENCE</scope>
    <source>
        <strain evidence="2">MPI-CAGE-AT-0021</strain>
    </source>
</reference>
<organism evidence="2 3">
    <name type="scientific">Dactylonectria estremocensis</name>
    <dbReference type="NCBI Taxonomy" id="1079267"/>
    <lineage>
        <taxon>Eukaryota</taxon>
        <taxon>Fungi</taxon>
        <taxon>Dikarya</taxon>
        <taxon>Ascomycota</taxon>
        <taxon>Pezizomycotina</taxon>
        <taxon>Sordariomycetes</taxon>
        <taxon>Hypocreomycetidae</taxon>
        <taxon>Hypocreales</taxon>
        <taxon>Nectriaceae</taxon>
        <taxon>Dactylonectria</taxon>
    </lineage>
</organism>
<dbReference type="EMBL" id="JAGMUU010000026">
    <property type="protein sequence ID" value="KAH7122143.1"/>
    <property type="molecule type" value="Genomic_DNA"/>
</dbReference>
<keyword evidence="3" id="KW-1185">Reference proteome</keyword>
<comment type="caution">
    <text evidence="2">The sequence shown here is derived from an EMBL/GenBank/DDBJ whole genome shotgun (WGS) entry which is preliminary data.</text>
</comment>
<keyword evidence="1" id="KW-0732">Signal</keyword>
<feature type="chain" id="PRO_5040399916" evidence="1">
    <location>
        <begin position="20"/>
        <end position="119"/>
    </location>
</feature>
<evidence type="ECO:0000313" key="3">
    <source>
        <dbReference type="Proteomes" id="UP000717696"/>
    </source>
</evidence>
<feature type="signal peptide" evidence="1">
    <location>
        <begin position="1"/>
        <end position="19"/>
    </location>
</feature>
<protein>
    <submittedName>
        <fullName evidence="2">Uncharacterized protein</fullName>
    </submittedName>
</protein>
<dbReference type="AlphaFoldDB" id="A0A9P9DMT6"/>
<dbReference type="OrthoDB" id="4941480at2759"/>
<name>A0A9P9DMT6_9HYPO</name>
<dbReference type="Proteomes" id="UP000717696">
    <property type="component" value="Unassembled WGS sequence"/>
</dbReference>
<gene>
    <name evidence="2" type="ORF">B0J13DRAFT_531797</name>
</gene>
<sequence>MPCLRTLATLVVLTGLTSAHRFLDAITTSASTTDYRTMPPGTYTETKTDGSVLIIIVEDPTQVVADTSSTWSSSLGSMPTCPIECDCSRIEDKDSEDVLRKLGVDSAKSQKPLQYRTPD</sequence>
<evidence type="ECO:0000313" key="2">
    <source>
        <dbReference type="EMBL" id="KAH7122143.1"/>
    </source>
</evidence>